<accession>A0A1U7W3T6</accession>
<keyword evidence="2" id="KW-1185">Reference proteome</keyword>
<dbReference type="GO" id="GO:0003924">
    <property type="term" value="F:GTPase activity"/>
    <property type="evidence" value="ECO:0007669"/>
    <property type="project" value="InterPro"/>
</dbReference>
<dbReference type="eggNOG" id="KOG1486">
    <property type="taxonomic scope" value="Eukaryota"/>
</dbReference>
<dbReference type="AlphaFoldDB" id="A0A1U7W3T6"/>
<dbReference type="RefSeq" id="XP_009769289.1">
    <property type="nucleotide sequence ID" value="XM_009770987.1"/>
</dbReference>
<dbReference type="RefSeq" id="XP_070016707.1">
    <property type="nucleotide sequence ID" value="XM_070160606.1"/>
</dbReference>
<feature type="domain" description="TGS" evidence="1">
    <location>
        <begin position="24"/>
        <end position="70"/>
    </location>
</feature>
<dbReference type="InterPro" id="IPR012675">
    <property type="entry name" value="Beta-grasp_dom_sf"/>
</dbReference>
<dbReference type="Pfam" id="PF02824">
    <property type="entry name" value="TGS"/>
    <property type="match status" value="1"/>
</dbReference>
<gene>
    <name evidence="3" type="primary">LOC104217587</name>
</gene>
<organism evidence="2 3">
    <name type="scientific">Nicotiana sylvestris</name>
    <name type="common">Wood tobacco</name>
    <name type="synonym">South American tobacco</name>
    <dbReference type="NCBI Taxonomy" id="4096"/>
    <lineage>
        <taxon>Eukaryota</taxon>
        <taxon>Viridiplantae</taxon>
        <taxon>Streptophyta</taxon>
        <taxon>Embryophyta</taxon>
        <taxon>Tracheophyta</taxon>
        <taxon>Spermatophyta</taxon>
        <taxon>Magnoliopsida</taxon>
        <taxon>eudicotyledons</taxon>
        <taxon>Gunneridae</taxon>
        <taxon>Pentapetalae</taxon>
        <taxon>asterids</taxon>
        <taxon>lamiids</taxon>
        <taxon>Solanales</taxon>
        <taxon>Solanaceae</taxon>
        <taxon>Nicotianoideae</taxon>
        <taxon>Nicotianeae</taxon>
        <taxon>Nicotiana</taxon>
    </lineage>
</organism>
<dbReference type="STRING" id="4096.A0A1U7W3T6"/>
<name>A0A1U7W3T6_NICSY</name>
<dbReference type="Gene3D" id="3.10.20.30">
    <property type="match status" value="1"/>
</dbReference>
<dbReference type="PANTHER" id="PTHR43127">
    <property type="entry name" value="DEVELOPMENTALLY-REGULATED GTP-BINDING PROTEIN 2"/>
    <property type="match status" value="1"/>
</dbReference>
<dbReference type="Proteomes" id="UP000189701">
    <property type="component" value="Unplaced"/>
</dbReference>
<protein>
    <submittedName>
        <fullName evidence="3">Ribosome-interacting GTPase 1-like</fullName>
    </submittedName>
</protein>
<evidence type="ECO:0000259" key="1">
    <source>
        <dbReference type="Pfam" id="PF02824"/>
    </source>
</evidence>
<evidence type="ECO:0000313" key="3">
    <source>
        <dbReference type="RefSeq" id="XP_009769289.1"/>
    </source>
</evidence>
<dbReference type="RefSeq" id="XP_070016706.1">
    <property type="nucleotide sequence ID" value="XM_070160605.1"/>
</dbReference>
<reference evidence="2" key="1">
    <citation type="journal article" date="2013" name="Genome Biol.">
        <title>Reference genomes and transcriptomes of Nicotiana sylvestris and Nicotiana tomentosiformis.</title>
        <authorList>
            <person name="Sierro N."/>
            <person name="Battey J.N."/>
            <person name="Ouadi S."/>
            <person name="Bovet L."/>
            <person name="Goepfert S."/>
            <person name="Bakaher N."/>
            <person name="Peitsch M.C."/>
            <person name="Ivanov N.V."/>
        </authorList>
    </citation>
    <scope>NUCLEOTIDE SEQUENCE [LARGE SCALE GENOMIC DNA]</scope>
</reference>
<dbReference type="KEGG" id="nsy:104217587"/>
<dbReference type="RefSeq" id="XP_070016705.1">
    <property type="nucleotide sequence ID" value="XM_070160604.1"/>
</dbReference>
<evidence type="ECO:0000313" key="2">
    <source>
        <dbReference type="Proteomes" id="UP000189701"/>
    </source>
</evidence>
<dbReference type="GO" id="GO:0005525">
    <property type="term" value="F:GTP binding"/>
    <property type="evidence" value="ECO:0007669"/>
    <property type="project" value="InterPro"/>
</dbReference>
<dbReference type="GeneID" id="104217587"/>
<dbReference type="InterPro" id="IPR004095">
    <property type="entry name" value="TGS"/>
</dbReference>
<sequence>MFSGGLNLDRLLAKLWEEMGLCIAYTKPQGQQPDFKEPVVLSADRGCCTVEDFCNHIHRSLVKDGAQVHGTDLSIVASVICFRMKMWFRFQEKSSSVIGFQLYKNLGLMPSIRRQILRALYIQVLS</sequence>
<dbReference type="InterPro" id="IPR045001">
    <property type="entry name" value="DRG"/>
</dbReference>
<proteinExistence type="predicted"/>
<reference evidence="3" key="2">
    <citation type="submission" date="2025-08" db="UniProtKB">
        <authorList>
            <consortium name="RefSeq"/>
        </authorList>
    </citation>
    <scope>IDENTIFICATION</scope>
    <source>
        <tissue evidence="3">Leaf</tissue>
    </source>
</reference>